<dbReference type="EMBL" id="NBSH01000012">
    <property type="protein sequence ID" value="ORX35080.1"/>
    <property type="molecule type" value="Genomic_DNA"/>
</dbReference>
<dbReference type="GeneID" id="33553754"/>
<accession>A0A1Y1UAM3</accession>
<dbReference type="RefSeq" id="XP_021869296.1">
    <property type="nucleotide sequence ID" value="XM_022011946.1"/>
</dbReference>
<dbReference type="InParanoid" id="A0A1Y1UAM3"/>
<comment type="caution">
    <text evidence="1">The sequence shown here is derived from an EMBL/GenBank/DDBJ whole genome shotgun (WGS) entry which is preliminary data.</text>
</comment>
<sequence length="150" mass="16720">MSYGEAILRHLTRVDSSALRPVVDLIHPLSMNGHLFRPLWSSSSINSVAGPSRLSLTPARFLLPSFQSSTFASSASPSMVSRLFSTSTQMLHRAGMKRAAMQRFKYTKSTGTWKRTRGGHAHFNTKRPARFFHGLTPEVEVTRRSVVSCI</sequence>
<proteinExistence type="predicted"/>
<name>A0A1Y1UAM3_9TREE</name>
<gene>
    <name evidence="1" type="ORF">BD324DRAFT_117143</name>
</gene>
<reference evidence="1 2" key="1">
    <citation type="submission" date="2017-03" db="EMBL/GenBank/DDBJ databases">
        <title>Widespread Adenine N6-methylation of Active Genes in Fungi.</title>
        <authorList>
            <consortium name="DOE Joint Genome Institute"/>
            <person name="Mondo S.J."/>
            <person name="Dannebaum R.O."/>
            <person name="Kuo R.C."/>
            <person name="Louie K.B."/>
            <person name="Bewick A.J."/>
            <person name="Labutti K."/>
            <person name="Haridas S."/>
            <person name="Kuo A."/>
            <person name="Salamov A."/>
            <person name="Ahrendt S.R."/>
            <person name="Lau R."/>
            <person name="Bowen B.P."/>
            <person name="Lipzen A."/>
            <person name="Sullivan W."/>
            <person name="Andreopoulos W.B."/>
            <person name="Clum A."/>
            <person name="Lindquist E."/>
            <person name="Daum C."/>
            <person name="Northen T.R."/>
            <person name="Ramamoorthy G."/>
            <person name="Schmitz R.J."/>
            <person name="Gryganskyi A."/>
            <person name="Culley D."/>
            <person name="Magnuson J."/>
            <person name="James T.Y."/>
            <person name="O'Malley M.A."/>
            <person name="Stajich J.E."/>
            <person name="Spatafora J.W."/>
            <person name="Visel A."/>
            <person name="Grigoriev I.V."/>
        </authorList>
    </citation>
    <scope>NUCLEOTIDE SEQUENCE [LARGE SCALE GENOMIC DNA]</scope>
    <source>
        <strain evidence="1 2">NRRL Y-17943</strain>
    </source>
</reference>
<keyword evidence="2" id="KW-1185">Reference proteome</keyword>
<dbReference type="Proteomes" id="UP000193218">
    <property type="component" value="Unassembled WGS sequence"/>
</dbReference>
<evidence type="ECO:0000313" key="2">
    <source>
        <dbReference type="Proteomes" id="UP000193218"/>
    </source>
</evidence>
<dbReference type="AlphaFoldDB" id="A0A1Y1UAM3"/>
<protein>
    <submittedName>
        <fullName evidence="1">Uncharacterized protein</fullName>
    </submittedName>
</protein>
<organism evidence="1 2">
    <name type="scientific">Kockovaella imperatae</name>
    <dbReference type="NCBI Taxonomy" id="4999"/>
    <lineage>
        <taxon>Eukaryota</taxon>
        <taxon>Fungi</taxon>
        <taxon>Dikarya</taxon>
        <taxon>Basidiomycota</taxon>
        <taxon>Agaricomycotina</taxon>
        <taxon>Tremellomycetes</taxon>
        <taxon>Tremellales</taxon>
        <taxon>Cuniculitremaceae</taxon>
        <taxon>Kockovaella</taxon>
    </lineage>
</organism>
<evidence type="ECO:0000313" key="1">
    <source>
        <dbReference type="EMBL" id="ORX35080.1"/>
    </source>
</evidence>